<reference evidence="2" key="1">
    <citation type="submission" date="2023-04" db="EMBL/GenBank/DDBJ databases">
        <title>Phytophthora fragariaefolia NBRC 109709.</title>
        <authorList>
            <person name="Ichikawa N."/>
            <person name="Sato H."/>
            <person name="Tonouchi N."/>
        </authorList>
    </citation>
    <scope>NUCLEOTIDE SEQUENCE</scope>
    <source>
        <strain evidence="2">NBRC 109709</strain>
    </source>
</reference>
<keyword evidence="3" id="KW-1185">Reference proteome</keyword>
<dbReference type="EMBL" id="BSXT01018990">
    <property type="protein sequence ID" value="GMG17204.1"/>
    <property type="molecule type" value="Genomic_DNA"/>
</dbReference>
<proteinExistence type="predicted"/>
<dbReference type="AlphaFoldDB" id="A0A9W7DBS7"/>
<sequence length="129" mass="14269">MLPSSSSPLSTDDELPPNPVVPSSTFSPPQPKLMLKRGAATVPVNPTKRAKTNKRKKTGQKTMLTPKDKSSVLAVKNPNQPTASQRIHLRTKCTCRSLKRMLRTPRQRSGSTKLNLMEKNVSGMKSKLY</sequence>
<feature type="compositionally biased region" description="Basic residues" evidence="1">
    <location>
        <begin position="48"/>
        <end position="59"/>
    </location>
</feature>
<feature type="compositionally biased region" description="Low complexity" evidence="1">
    <location>
        <begin position="1"/>
        <end position="10"/>
    </location>
</feature>
<organism evidence="2 3">
    <name type="scientific">Phytophthora fragariaefolia</name>
    <dbReference type="NCBI Taxonomy" id="1490495"/>
    <lineage>
        <taxon>Eukaryota</taxon>
        <taxon>Sar</taxon>
        <taxon>Stramenopiles</taxon>
        <taxon>Oomycota</taxon>
        <taxon>Peronosporomycetes</taxon>
        <taxon>Peronosporales</taxon>
        <taxon>Peronosporaceae</taxon>
        <taxon>Phytophthora</taxon>
    </lineage>
</organism>
<gene>
    <name evidence="2" type="ORF">Pfra01_003005000</name>
</gene>
<accession>A0A9W7DBS7</accession>
<evidence type="ECO:0000313" key="3">
    <source>
        <dbReference type="Proteomes" id="UP001165121"/>
    </source>
</evidence>
<name>A0A9W7DBS7_9STRA</name>
<feature type="region of interest" description="Disordered" evidence="1">
    <location>
        <begin position="1"/>
        <end position="85"/>
    </location>
</feature>
<evidence type="ECO:0000313" key="2">
    <source>
        <dbReference type="EMBL" id="GMG17204.1"/>
    </source>
</evidence>
<comment type="caution">
    <text evidence="2">The sequence shown here is derived from an EMBL/GenBank/DDBJ whole genome shotgun (WGS) entry which is preliminary data.</text>
</comment>
<dbReference type="Proteomes" id="UP001165121">
    <property type="component" value="Unassembled WGS sequence"/>
</dbReference>
<evidence type="ECO:0000256" key="1">
    <source>
        <dbReference type="SAM" id="MobiDB-lite"/>
    </source>
</evidence>
<protein>
    <submittedName>
        <fullName evidence="2">Unnamed protein product</fullName>
    </submittedName>
</protein>